<protein>
    <recommendedName>
        <fullName evidence="2">chitin synthase</fullName>
        <ecNumber evidence="2">2.4.1.16</ecNumber>
    </recommendedName>
</protein>
<feature type="transmembrane region" description="Helical" evidence="11">
    <location>
        <begin position="899"/>
        <end position="923"/>
    </location>
</feature>
<dbReference type="PANTHER" id="PTHR22914">
    <property type="entry name" value="CHITIN SYNTHASE"/>
    <property type="match status" value="1"/>
</dbReference>
<feature type="transmembrane region" description="Helical" evidence="11">
    <location>
        <begin position="254"/>
        <end position="281"/>
    </location>
</feature>
<evidence type="ECO:0000313" key="13">
    <source>
        <dbReference type="EMBL" id="SAL95874.1"/>
    </source>
</evidence>
<evidence type="ECO:0000256" key="2">
    <source>
        <dbReference type="ARBA" id="ARBA00012543"/>
    </source>
</evidence>
<dbReference type="GO" id="GO:0004100">
    <property type="term" value="F:chitin synthase activity"/>
    <property type="evidence" value="ECO:0007669"/>
    <property type="project" value="UniProtKB-EC"/>
</dbReference>
<dbReference type="STRING" id="4829.A0A163IX85"/>
<evidence type="ECO:0000256" key="11">
    <source>
        <dbReference type="SAM" id="Phobius"/>
    </source>
</evidence>
<evidence type="ECO:0000259" key="12">
    <source>
        <dbReference type="Pfam" id="PF22997"/>
    </source>
</evidence>
<comment type="subcellular location">
    <subcellularLocation>
        <location evidence="1">Cell membrane</location>
        <topology evidence="1">Multi-pass membrane protein</topology>
    </subcellularLocation>
</comment>
<keyword evidence="4" id="KW-0328">Glycosyltransferase</keyword>
<dbReference type="InParanoid" id="A0A163IX85"/>
<evidence type="ECO:0000256" key="4">
    <source>
        <dbReference type="ARBA" id="ARBA00022676"/>
    </source>
</evidence>
<feature type="compositionally biased region" description="Polar residues" evidence="10">
    <location>
        <begin position="331"/>
        <end position="340"/>
    </location>
</feature>
<dbReference type="Pfam" id="PF22997">
    <property type="entry name" value="CHS4"/>
    <property type="match status" value="1"/>
</dbReference>
<evidence type="ECO:0000256" key="6">
    <source>
        <dbReference type="ARBA" id="ARBA00022692"/>
    </source>
</evidence>
<dbReference type="SUPFAM" id="SSF53448">
    <property type="entry name" value="Nucleotide-diphospho-sugar transferases"/>
    <property type="match status" value="1"/>
</dbReference>
<feature type="transmembrane region" description="Helical" evidence="11">
    <location>
        <begin position="12"/>
        <end position="33"/>
    </location>
</feature>
<dbReference type="InterPro" id="IPR029044">
    <property type="entry name" value="Nucleotide-diphossugar_trans"/>
</dbReference>
<feature type="transmembrane region" description="Helical" evidence="11">
    <location>
        <begin position="845"/>
        <end position="867"/>
    </location>
</feature>
<feature type="compositionally biased region" description="Polar residues" evidence="10">
    <location>
        <begin position="401"/>
        <end position="433"/>
    </location>
</feature>
<dbReference type="OMA" id="DIVEMYC"/>
<evidence type="ECO:0000256" key="10">
    <source>
        <dbReference type="SAM" id="MobiDB-lite"/>
    </source>
</evidence>
<proteinExistence type="predicted"/>
<keyword evidence="6 11" id="KW-0812">Transmembrane</keyword>
<dbReference type="InterPro" id="IPR004835">
    <property type="entry name" value="Chitin_synth"/>
</dbReference>
<feature type="domain" description="Chitin synthase 4-like" evidence="12">
    <location>
        <begin position="161"/>
        <end position="241"/>
    </location>
</feature>
<feature type="compositionally biased region" description="Polar residues" evidence="10">
    <location>
        <begin position="381"/>
        <end position="393"/>
    </location>
</feature>
<dbReference type="OrthoDB" id="370884at2759"/>
<dbReference type="Pfam" id="PF03142">
    <property type="entry name" value="Chitin_synth_2"/>
    <property type="match status" value="1"/>
</dbReference>
<evidence type="ECO:0000256" key="7">
    <source>
        <dbReference type="ARBA" id="ARBA00022989"/>
    </source>
</evidence>
<dbReference type="GO" id="GO:0006031">
    <property type="term" value="P:chitin biosynthetic process"/>
    <property type="evidence" value="ECO:0007669"/>
    <property type="project" value="TreeGrafter"/>
</dbReference>
<dbReference type="Proteomes" id="UP000078561">
    <property type="component" value="Unassembled WGS sequence"/>
</dbReference>
<dbReference type="EMBL" id="LT550481">
    <property type="protein sequence ID" value="SAL95874.1"/>
    <property type="molecule type" value="Genomic_DNA"/>
</dbReference>
<feature type="region of interest" description="Disordered" evidence="10">
    <location>
        <begin position="322"/>
        <end position="433"/>
    </location>
</feature>
<keyword evidence="8 11" id="KW-0472">Membrane</keyword>
<keyword evidence="7 11" id="KW-1133">Transmembrane helix</keyword>
<dbReference type="GO" id="GO:0005886">
    <property type="term" value="C:plasma membrane"/>
    <property type="evidence" value="ECO:0007669"/>
    <property type="project" value="UniProtKB-SubCell"/>
</dbReference>
<dbReference type="CDD" id="cd04190">
    <property type="entry name" value="Chitin_synth_C"/>
    <property type="match status" value="1"/>
</dbReference>
<evidence type="ECO:0000256" key="3">
    <source>
        <dbReference type="ARBA" id="ARBA00022475"/>
    </source>
</evidence>
<evidence type="ECO:0000256" key="8">
    <source>
        <dbReference type="ARBA" id="ARBA00023136"/>
    </source>
</evidence>
<reference evidence="13" key="1">
    <citation type="submission" date="2016-04" db="EMBL/GenBank/DDBJ databases">
        <authorList>
            <person name="Evans L.H."/>
            <person name="Alamgir A."/>
            <person name="Owens N."/>
            <person name="Weber N.D."/>
            <person name="Virtaneva K."/>
            <person name="Barbian K."/>
            <person name="Babar A."/>
            <person name="Rosenke K."/>
        </authorList>
    </citation>
    <scope>NUCLEOTIDE SEQUENCE [LARGE SCALE GENOMIC DNA]</scope>
    <source>
        <strain evidence="13">CBS 101.48</strain>
    </source>
</reference>
<organism evidence="13">
    <name type="scientific">Absidia glauca</name>
    <name type="common">Pin mould</name>
    <dbReference type="NCBI Taxonomy" id="4829"/>
    <lineage>
        <taxon>Eukaryota</taxon>
        <taxon>Fungi</taxon>
        <taxon>Fungi incertae sedis</taxon>
        <taxon>Mucoromycota</taxon>
        <taxon>Mucoromycotina</taxon>
        <taxon>Mucoromycetes</taxon>
        <taxon>Mucorales</taxon>
        <taxon>Cunninghamellaceae</taxon>
        <taxon>Absidia</taxon>
    </lineage>
</organism>
<evidence type="ECO:0000313" key="14">
    <source>
        <dbReference type="Proteomes" id="UP000078561"/>
    </source>
</evidence>
<dbReference type="InterPro" id="IPR054295">
    <property type="entry name" value="CHS4-like_dom"/>
</dbReference>
<dbReference type="PANTHER" id="PTHR22914:SF16">
    <property type="entry name" value="CHITIN SYNTHASE 3"/>
    <property type="match status" value="1"/>
</dbReference>
<accession>A0A163IX85</accession>
<evidence type="ECO:0000256" key="1">
    <source>
        <dbReference type="ARBA" id="ARBA00004651"/>
    </source>
</evidence>
<name>A0A163IX85_ABSGL</name>
<keyword evidence="3" id="KW-1003">Cell membrane</keyword>
<keyword evidence="5" id="KW-0808">Transferase</keyword>
<gene>
    <name evidence="13" type="primary">ABSGL_01215.1 scaffold 1223</name>
</gene>
<feature type="compositionally biased region" description="Polar residues" evidence="10">
    <location>
        <begin position="351"/>
        <end position="362"/>
    </location>
</feature>
<dbReference type="GO" id="GO:0030428">
    <property type="term" value="C:cell septum"/>
    <property type="evidence" value="ECO:0007669"/>
    <property type="project" value="TreeGrafter"/>
</dbReference>
<keyword evidence="9" id="KW-0325">Glycoprotein</keyword>
<dbReference type="AlphaFoldDB" id="A0A163IX85"/>
<sequence length="995" mass="111663">MQQAWREKVALVQVIVALCGIVGFLTFGFNAAVCGRQPNRIRTTNVEPDQIVIGGRAYDLKSFRHPTPYSNIPGSGDLQEMGIGGKDLSFLFQPVNYNCKDILKPIEADDAKGNVMNYFPCVPIDLKNPAVNGTDNPERKGCHISEKSRRSLRRLEVVGDVYYNWTDIQKPGTSLVAFSGNVLDLSRLRFLTPNIPLPLRVAQIFGPGSDFIGRDATYWLSSTADRLKLGKCLTDILKVGVLDSRSTGCIISDIVLWVSLAVILGVVLIRFFLALVFGWCISWKLGSIREETAEERRKRRDEVLRWEMDNVEEMHYPKTKSISSIDLPRSDSPQADSHGSISDAGGGSVSVDMNNNSTTSFNAARLQSPYTPKSKRRGFLPTTSRFTQPNSPAHGSRSALFGSSANFNSESPLRTSFTPTSPAGNNTHPSSLGSQNFSAHDIIHGHLQQQQMQQNQYNFNFDLIHTFMVVTCYSEGEEGLRTTLDSLANTDYPASHKMLLVVCDGIITGSGNGMSTPDIVLSMMKDDVIPRDQVKPASYVAIADGMKRHNMAKVYAGFYRYNDDPSKSSSSPPEDQQQHVPMVVIIKCGTEAEAKEKKPGNRGKRDSQVILMNAMQKVYYGERMCSLEYQFCKAILMLTGNHPSRFETCLMVDADTKVYPDSLARMIACMSRDPYIMGLCGETKIANKSDSWITAIQVFEYYISHHMSKAFESIFGGVTCLPGCFCMYRIIAPKGDRYVPIFCSSDIVEMYCENVVDTLHKKNLLLLGEDRYLTTLMLRTFPKRKMIFVPQAVCKTVVPDTFGVLLSQRRRWINSTVHNLLELVLIRDLCGTFCFSMQFVVFMELVGTVVLPAAISFTVYLIVISFFITPVPIIPLLLLAAILGLPAVLIALTTRKMVYVGWMLVYLCSLPIWNFILPAYAYWHFDDFSWGQTRKLQGGEEKKEDHGRREGHFDSTGIIMRRFEDWAIQERKEMNEARVKSTTLIRGYPSIYYGH</sequence>
<keyword evidence="14" id="KW-1185">Reference proteome</keyword>
<evidence type="ECO:0000256" key="5">
    <source>
        <dbReference type="ARBA" id="ARBA00022679"/>
    </source>
</evidence>
<feature type="transmembrane region" description="Helical" evidence="11">
    <location>
        <begin position="873"/>
        <end position="892"/>
    </location>
</feature>
<evidence type="ECO:0000256" key="9">
    <source>
        <dbReference type="ARBA" id="ARBA00023180"/>
    </source>
</evidence>
<dbReference type="EC" id="2.4.1.16" evidence="2"/>